<dbReference type="EMBL" id="GDID01000673">
    <property type="protein sequence ID" value="JAP95933.1"/>
    <property type="molecule type" value="Transcribed_RNA"/>
</dbReference>
<organism evidence="1">
    <name type="scientific">Trepomonas sp. PC1</name>
    <dbReference type="NCBI Taxonomy" id="1076344"/>
    <lineage>
        <taxon>Eukaryota</taxon>
        <taxon>Metamonada</taxon>
        <taxon>Diplomonadida</taxon>
        <taxon>Hexamitidae</taxon>
        <taxon>Hexamitinae</taxon>
        <taxon>Trepomonas</taxon>
    </lineage>
</organism>
<sequence length="305" mass="35535">QNKFNFLSMPFKTRYTKYDADKTVLNSMAALLTAGNNLTMNLELLDQYDYEVSPTTFKLQEFVNRWLADLQISELEINTLPKQLHHIAKELSHQYLLVQAKPTLNPDTVALKAYIFQMYFGKPQISRQILNFQERSLIIKSTADPLLSFTGFRVTVASVSIQTFCRMRFWRQRFLSGPRKTELYYKIHVLQNKIEQLSGINRQVQVMNYLKTRGASAQTFIQPTNLSKSPISVSPQRFFVKSRQQVLLDRKCAKSAIQYQNKLTETGKRIKSEMELSLKREVVQSVKENLRQNRQINNSSHLIKK</sequence>
<name>A0A146KGW9_9EUKA</name>
<dbReference type="AlphaFoldDB" id="A0A146KGW9"/>
<feature type="non-terminal residue" evidence="1">
    <location>
        <position position="1"/>
    </location>
</feature>
<evidence type="ECO:0000313" key="1">
    <source>
        <dbReference type="EMBL" id="JAP95933.1"/>
    </source>
</evidence>
<feature type="non-terminal residue" evidence="1">
    <location>
        <position position="305"/>
    </location>
</feature>
<proteinExistence type="predicted"/>
<protein>
    <submittedName>
        <fullName evidence="1">Uncharacterized protein</fullName>
    </submittedName>
</protein>
<accession>A0A146KGW9</accession>
<reference evidence="1" key="1">
    <citation type="submission" date="2015-07" db="EMBL/GenBank/DDBJ databases">
        <title>Adaptation to a free-living lifestyle via gene acquisitions in the diplomonad Trepomonas sp. PC1.</title>
        <authorList>
            <person name="Xu F."/>
            <person name="Jerlstrom-Hultqvist J."/>
            <person name="Kolisko M."/>
            <person name="Simpson A.G.B."/>
            <person name="Roger A.J."/>
            <person name="Svard S.G."/>
            <person name="Andersson J.O."/>
        </authorList>
    </citation>
    <scope>NUCLEOTIDE SEQUENCE</scope>
    <source>
        <strain evidence="1">PC1</strain>
    </source>
</reference>
<gene>
    <name evidence="1" type="ORF">TPC1_10899</name>
</gene>